<keyword evidence="5" id="KW-0067">ATP-binding</keyword>
<sequence>MAFFALSLSLSVSLSLCLALSLLNIIASVLHLGNIQYGGEDSGNAYITTDTQIKYLARLLGVDGLVLKEALTHKKIIAKGEELKSPLNLEQASSARDALSKAVYGRTFTWLVNKINVSLAYKDETYKNASVIGLLDIYGFEVFQHNSFEQFCINYCNEKLQQLFIELTLKSEQDEYEAEGITVRLLSLCFVSPSSPSPSPRHSASPLSPLPRCFYPSWRDLTLPLLLSSISLAFILALSFHSPHLSLSSLSGPLLLPSPRRLCVTVDTVIGGPAPLRFRANIGEESQSRSAADLGSVLACRS</sequence>
<evidence type="ECO:0000256" key="2">
    <source>
        <dbReference type="ARBA" id="ARBA00022490"/>
    </source>
</evidence>
<feature type="chain" id="PRO_5001597602" description="Myosin motor domain-containing protein" evidence="8">
    <location>
        <begin position="20"/>
        <end position="302"/>
    </location>
</feature>
<evidence type="ECO:0000256" key="8">
    <source>
        <dbReference type="SAM" id="SignalP"/>
    </source>
</evidence>
<evidence type="ECO:0000313" key="10">
    <source>
        <dbReference type="EMBL" id="CDQ98677.1"/>
    </source>
</evidence>
<proteinExistence type="inferred from homology"/>
<dbReference type="Proteomes" id="UP000193380">
    <property type="component" value="Unassembled WGS sequence"/>
</dbReference>
<comment type="caution">
    <text evidence="7">Lacks conserved residue(s) required for the propagation of feature annotation.</text>
</comment>
<reference evidence="10" key="2">
    <citation type="submission" date="2014-03" db="EMBL/GenBank/DDBJ databases">
        <authorList>
            <person name="Genoscope - CEA"/>
        </authorList>
    </citation>
    <scope>NUCLEOTIDE SEQUENCE</scope>
</reference>
<dbReference type="PANTHER" id="PTHR13140:SF255">
    <property type="entry name" value="UNCONVENTIONAL MYOSIN-IC"/>
    <property type="match status" value="1"/>
</dbReference>
<reference evidence="10" key="1">
    <citation type="journal article" date="2014" name="Nat. Commun.">
        <title>The rainbow trout genome provides novel insights into evolution after whole-genome duplication in vertebrates.</title>
        <authorList>
            <person name="Berthelot C."/>
            <person name="Brunet F."/>
            <person name="Chalopin D."/>
            <person name="Juanchich A."/>
            <person name="Bernard M."/>
            <person name="Noel B."/>
            <person name="Bento P."/>
            <person name="Da Silva C."/>
            <person name="Labadie K."/>
            <person name="Alberti A."/>
            <person name="Aury J.M."/>
            <person name="Louis A."/>
            <person name="Dehais P."/>
            <person name="Bardou P."/>
            <person name="Montfort J."/>
            <person name="Klopp C."/>
            <person name="Cabau C."/>
            <person name="Gaspin C."/>
            <person name="Thorgaard G.H."/>
            <person name="Boussaha M."/>
            <person name="Quillet E."/>
            <person name="Guyomard R."/>
            <person name="Galiana D."/>
            <person name="Bobe J."/>
            <person name="Volff J.N."/>
            <person name="Genet C."/>
            <person name="Wincker P."/>
            <person name="Jaillon O."/>
            <person name="Roest Crollius H."/>
            <person name="Guiguen Y."/>
        </authorList>
    </citation>
    <scope>NUCLEOTIDE SEQUENCE [LARGE SCALE GENOMIC DNA]</scope>
</reference>
<dbReference type="GO" id="GO:0005524">
    <property type="term" value="F:ATP binding"/>
    <property type="evidence" value="ECO:0007669"/>
    <property type="project" value="UniProtKB-KW"/>
</dbReference>
<dbReference type="Gene3D" id="1.20.58.530">
    <property type="match status" value="1"/>
</dbReference>
<dbReference type="InterPro" id="IPR001609">
    <property type="entry name" value="Myosin_head_motor_dom-like"/>
</dbReference>
<keyword evidence="6 7" id="KW-0009">Actin-binding</keyword>
<keyword evidence="7" id="KW-0518">Myosin</keyword>
<keyword evidence="3" id="KW-0677">Repeat</keyword>
<dbReference type="GO" id="GO:0030048">
    <property type="term" value="P:actin filament-based movement"/>
    <property type="evidence" value="ECO:0007669"/>
    <property type="project" value="TreeGrafter"/>
</dbReference>
<comment type="similarity">
    <text evidence="7">Belongs to the TRAFAC class myosin-kinesin ATPase superfamily. Myosin family.</text>
</comment>
<dbReference type="SUPFAM" id="SSF52540">
    <property type="entry name" value="P-loop containing nucleoside triphosphate hydrolases"/>
    <property type="match status" value="1"/>
</dbReference>
<dbReference type="GO" id="GO:0005902">
    <property type="term" value="C:microvillus"/>
    <property type="evidence" value="ECO:0007669"/>
    <property type="project" value="TreeGrafter"/>
</dbReference>
<evidence type="ECO:0000256" key="1">
    <source>
        <dbReference type="ARBA" id="ARBA00004496"/>
    </source>
</evidence>
<comment type="subcellular location">
    <subcellularLocation>
        <location evidence="1">Cytoplasm</location>
    </subcellularLocation>
</comment>
<gene>
    <name evidence="10" type="ORF">GSONMT00062043001</name>
</gene>
<dbReference type="PROSITE" id="PS51456">
    <property type="entry name" value="MYOSIN_MOTOR"/>
    <property type="match status" value="1"/>
</dbReference>
<dbReference type="PANTHER" id="PTHR13140">
    <property type="entry name" value="MYOSIN"/>
    <property type="match status" value="1"/>
</dbReference>
<dbReference type="STRING" id="8022.A0A060Z487"/>
<dbReference type="GO" id="GO:0006897">
    <property type="term" value="P:endocytosis"/>
    <property type="evidence" value="ECO:0007669"/>
    <property type="project" value="TreeGrafter"/>
</dbReference>
<evidence type="ECO:0000256" key="3">
    <source>
        <dbReference type="ARBA" id="ARBA00022737"/>
    </source>
</evidence>
<dbReference type="Pfam" id="PF00063">
    <property type="entry name" value="Myosin_head"/>
    <property type="match status" value="1"/>
</dbReference>
<dbReference type="AlphaFoldDB" id="A0A060Z487"/>
<dbReference type="GO" id="GO:0005737">
    <property type="term" value="C:cytoplasm"/>
    <property type="evidence" value="ECO:0007669"/>
    <property type="project" value="UniProtKB-SubCell"/>
</dbReference>
<dbReference type="EMBL" id="FR939349">
    <property type="protein sequence ID" value="CDQ98677.1"/>
    <property type="molecule type" value="Genomic_DNA"/>
</dbReference>
<keyword evidence="8" id="KW-0732">Signal</keyword>
<dbReference type="SMART" id="SM00242">
    <property type="entry name" value="MYSc"/>
    <property type="match status" value="1"/>
</dbReference>
<keyword evidence="4" id="KW-0547">Nucleotide-binding</keyword>
<dbReference type="PaxDb" id="8022-A0A060Z487"/>
<dbReference type="GO" id="GO:0007015">
    <property type="term" value="P:actin filament organization"/>
    <property type="evidence" value="ECO:0007669"/>
    <property type="project" value="TreeGrafter"/>
</dbReference>
<dbReference type="GO" id="GO:0005886">
    <property type="term" value="C:plasma membrane"/>
    <property type="evidence" value="ECO:0007669"/>
    <property type="project" value="TreeGrafter"/>
</dbReference>
<evidence type="ECO:0000256" key="4">
    <source>
        <dbReference type="ARBA" id="ARBA00022741"/>
    </source>
</evidence>
<dbReference type="GO" id="GO:0051015">
    <property type="term" value="F:actin filament binding"/>
    <property type="evidence" value="ECO:0007669"/>
    <property type="project" value="TreeGrafter"/>
</dbReference>
<evidence type="ECO:0000256" key="5">
    <source>
        <dbReference type="ARBA" id="ARBA00022840"/>
    </source>
</evidence>
<keyword evidence="2" id="KW-0963">Cytoplasm</keyword>
<feature type="domain" description="Myosin motor" evidence="9">
    <location>
        <begin position="1"/>
        <end position="184"/>
    </location>
</feature>
<dbReference type="GO" id="GO:0000146">
    <property type="term" value="F:microfilament motor activity"/>
    <property type="evidence" value="ECO:0007669"/>
    <property type="project" value="TreeGrafter"/>
</dbReference>
<dbReference type="Gene3D" id="1.20.120.720">
    <property type="entry name" value="Myosin VI head, motor domain, U50 subdomain"/>
    <property type="match status" value="1"/>
</dbReference>
<name>A0A060Z487_ONCMY</name>
<feature type="signal peptide" evidence="8">
    <location>
        <begin position="1"/>
        <end position="19"/>
    </location>
</feature>
<evidence type="ECO:0000259" key="9">
    <source>
        <dbReference type="PROSITE" id="PS51456"/>
    </source>
</evidence>
<accession>A0A060Z487</accession>
<dbReference type="InterPro" id="IPR027417">
    <property type="entry name" value="P-loop_NTPase"/>
</dbReference>
<organism evidence="10 11">
    <name type="scientific">Oncorhynchus mykiss</name>
    <name type="common">Rainbow trout</name>
    <name type="synonym">Salmo gairdneri</name>
    <dbReference type="NCBI Taxonomy" id="8022"/>
    <lineage>
        <taxon>Eukaryota</taxon>
        <taxon>Metazoa</taxon>
        <taxon>Chordata</taxon>
        <taxon>Craniata</taxon>
        <taxon>Vertebrata</taxon>
        <taxon>Euteleostomi</taxon>
        <taxon>Actinopterygii</taxon>
        <taxon>Neopterygii</taxon>
        <taxon>Teleostei</taxon>
        <taxon>Protacanthopterygii</taxon>
        <taxon>Salmoniformes</taxon>
        <taxon>Salmonidae</taxon>
        <taxon>Salmoninae</taxon>
        <taxon>Oncorhynchus</taxon>
    </lineage>
</organism>
<dbReference type="GO" id="GO:0016459">
    <property type="term" value="C:myosin complex"/>
    <property type="evidence" value="ECO:0007669"/>
    <property type="project" value="UniProtKB-KW"/>
</dbReference>
<evidence type="ECO:0000256" key="6">
    <source>
        <dbReference type="ARBA" id="ARBA00023203"/>
    </source>
</evidence>
<protein>
    <recommendedName>
        <fullName evidence="9">Myosin motor domain-containing protein</fullName>
    </recommendedName>
</protein>
<keyword evidence="7" id="KW-0505">Motor protein</keyword>
<evidence type="ECO:0000256" key="7">
    <source>
        <dbReference type="PROSITE-ProRule" id="PRU00782"/>
    </source>
</evidence>
<evidence type="ECO:0000313" key="11">
    <source>
        <dbReference type="Proteomes" id="UP000193380"/>
    </source>
</evidence>